<evidence type="ECO:0000313" key="1">
    <source>
        <dbReference type="EMBL" id="JAD62656.1"/>
    </source>
</evidence>
<proteinExistence type="predicted"/>
<dbReference type="AlphaFoldDB" id="A0A0A9BH52"/>
<dbReference type="EMBL" id="GBRH01235239">
    <property type="protein sequence ID" value="JAD62656.1"/>
    <property type="molecule type" value="Transcribed_RNA"/>
</dbReference>
<protein>
    <submittedName>
        <fullName evidence="1">Uncharacterized protein</fullName>
    </submittedName>
</protein>
<organism evidence="1">
    <name type="scientific">Arundo donax</name>
    <name type="common">Giant reed</name>
    <name type="synonym">Donax arundinaceus</name>
    <dbReference type="NCBI Taxonomy" id="35708"/>
    <lineage>
        <taxon>Eukaryota</taxon>
        <taxon>Viridiplantae</taxon>
        <taxon>Streptophyta</taxon>
        <taxon>Embryophyta</taxon>
        <taxon>Tracheophyta</taxon>
        <taxon>Spermatophyta</taxon>
        <taxon>Magnoliopsida</taxon>
        <taxon>Liliopsida</taxon>
        <taxon>Poales</taxon>
        <taxon>Poaceae</taxon>
        <taxon>PACMAD clade</taxon>
        <taxon>Arundinoideae</taxon>
        <taxon>Arundineae</taxon>
        <taxon>Arundo</taxon>
    </lineage>
</organism>
<accession>A0A0A9BH52</accession>
<reference evidence="1" key="2">
    <citation type="journal article" date="2015" name="Data Brief">
        <title>Shoot transcriptome of the giant reed, Arundo donax.</title>
        <authorList>
            <person name="Barrero R.A."/>
            <person name="Guerrero F.D."/>
            <person name="Moolhuijzen P."/>
            <person name="Goolsby J.A."/>
            <person name="Tidwell J."/>
            <person name="Bellgard S.E."/>
            <person name="Bellgard M.I."/>
        </authorList>
    </citation>
    <scope>NUCLEOTIDE SEQUENCE</scope>
    <source>
        <tissue evidence="1">Shoot tissue taken approximately 20 cm above the soil surface</tissue>
    </source>
</reference>
<reference evidence="1" key="1">
    <citation type="submission" date="2014-09" db="EMBL/GenBank/DDBJ databases">
        <authorList>
            <person name="Magalhaes I.L.F."/>
            <person name="Oliveira U."/>
            <person name="Santos F.R."/>
            <person name="Vidigal T.H.D.A."/>
            <person name="Brescovit A.D."/>
            <person name="Santos A.J."/>
        </authorList>
    </citation>
    <scope>NUCLEOTIDE SEQUENCE</scope>
    <source>
        <tissue evidence="1">Shoot tissue taken approximately 20 cm above the soil surface</tissue>
    </source>
</reference>
<name>A0A0A9BH52_ARUDO</name>
<sequence length="19" mass="2203">MICVHVTSYLEHGKTRKSL</sequence>